<dbReference type="PANTHER" id="PTHR12773:SF0">
    <property type="entry name" value="MULTIFUNCTIONAL METHYLTRANSFERASE SUBUNIT TRM112-LIKE PROTEIN"/>
    <property type="match status" value="1"/>
</dbReference>
<dbReference type="InterPro" id="IPR022617">
    <property type="entry name" value="Rad60/SUMO-like_dom"/>
</dbReference>
<dbReference type="AlphaFoldDB" id="B6QRF9"/>
<dbReference type="PANTHER" id="PTHR12773">
    <property type="entry name" value="UPF0315 PROTEIN-RELATED"/>
    <property type="match status" value="1"/>
</dbReference>
<dbReference type="PhylomeDB" id="B6QRF9"/>
<dbReference type="Proteomes" id="UP000001294">
    <property type="component" value="Unassembled WGS sequence"/>
</dbReference>
<dbReference type="OrthoDB" id="3365399at2759"/>
<dbReference type="GO" id="GO:0070476">
    <property type="term" value="P:rRNA (guanine-N7)-methylation"/>
    <property type="evidence" value="ECO:0007669"/>
    <property type="project" value="TreeGrafter"/>
</dbReference>
<dbReference type="InterPro" id="IPR039127">
    <property type="entry name" value="Trm112"/>
</dbReference>
<dbReference type="GO" id="GO:0030488">
    <property type="term" value="P:tRNA methylation"/>
    <property type="evidence" value="ECO:0007669"/>
    <property type="project" value="TreeGrafter"/>
</dbReference>
<dbReference type="VEuPathDB" id="FungiDB:PMAA_046350"/>
<evidence type="ECO:0000313" key="3">
    <source>
        <dbReference type="EMBL" id="EEA20816.1"/>
    </source>
</evidence>
<dbReference type="InterPro" id="IPR029071">
    <property type="entry name" value="Ubiquitin-like_domsf"/>
</dbReference>
<dbReference type="GO" id="GO:0046982">
    <property type="term" value="F:protein heterodimerization activity"/>
    <property type="evidence" value="ECO:0007669"/>
    <property type="project" value="InterPro"/>
</dbReference>
<evidence type="ECO:0000256" key="1">
    <source>
        <dbReference type="SAM" id="MobiDB-lite"/>
    </source>
</evidence>
<proteinExistence type="predicted"/>
<dbReference type="Pfam" id="PF11976">
    <property type="entry name" value="Rad60-SLD"/>
    <property type="match status" value="1"/>
</dbReference>
<dbReference type="CDD" id="cd17080">
    <property type="entry name" value="Ubl_SLD2_Esc2_like"/>
    <property type="match status" value="1"/>
</dbReference>
<name>B6QRF9_TALMQ</name>
<protein>
    <recommendedName>
        <fullName evidence="2">Ubiquitin-like domain-containing protein</fullName>
    </recommendedName>
</protein>
<keyword evidence="4" id="KW-1185">Reference proteome</keyword>
<sequence>MRSFFNKPAWAKTDDEPSAPEFYRRSHQTYKDILKANREQRREDVAKSALTPAVESTKVPVRSSKRRRISDPEVDPTDDAREKNGNGSTASSPPVEQSDESNSIEYVESRRHSDDIDDGVALERELSAADTYGAPSPEVQVVDEPPRFEKSLSRRLPTLSPERDSNTSSSHSVLPTNAEEAKAALDTRENTEQREDKKAEVVVEILVTSEIENTKPLIVRRHMSQRFRDIRLTWCARQGFDQKMTDSVYLTWNRRRLFDVTTCKSLDVGSLSSPSDLDFDDEPRTLRIHVEAVTDEFLKARAEAERSTMAPPTPSQTAESEAFHIVLKSPSHGDLKVKVLPRTPVLQIMANFKSKRNISSDLKILLSFDGDILDPDSQLKDYDIDDMDLVEACRISPASTPLHFKDAELEQQELDFNPSLIRNILPRIDWDSLRITAQELGFPDISNIKPNDDQIDENMLRDLHKLLMETHVIEGKLCCANCGHEYQIKEGIANFLLPSHLASDRQISPAEVLHCTELGRHYQGTQSGYPRESCSTTAICLRDPPVSQNNSHESHVKLCTGSFALQMTCVKMSKLLSLSAIDAA</sequence>
<dbReference type="Gene3D" id="3.10.20.90">
    <property type="entry name" value="Phosphatidylinositol 3-kinase Catalytic Subunit, Chain A, domain 1"/>
    <property type="match status" value="1"/>
</dbReference>
<organism evidence="3 4">
    <name type="scientific">Talaromyces marneffei (strain ATCC 18224 / CBS 334.59 / QM 7333)</name>
    <name type="common">Penicillium marneffei</name>
    <dbReference type="NCBI Taxonomy" id="441960"/>
    <lineage>
        <taxon>Eukaryota</taxon>
        <taxon>Fungi</taxon>
        <taxon>Dikarya</taxon>
        <taxon>Ascomycota</taxon>
        <taxon>Pezizomycotina</taxon>
        <taxon>Eurotiomycetes</taxon>
        <taxon>Eurotiomycetidae</taxon>
        <taxon>Eurotiales</taxon>
        <taxon>Trichocomaceae</taxon>
        <taxon>Talaromyces</taxon>
        <taxon>Talaromyces sect. Talaromyces</taxon>
    </lineage>
</organism>
<dbReference type="SUPFAM" id="SSF54236">
    <property type="entry name" value="Ubiquitin-like"/>
    <property type="match status" value="1"/>
</dbReference>
<evidence type="ECO:0000259" key="2">
    <source>
        <dbReference type="PROSITE" id="PS50053"/>
    </source>
</evidence>
<dbReference type="InterPro" id="IPR000626">
    <property type="entry name" value="Ubiquitin-like_dom"/>
</dbReference>
<gene>
    <name evidence="3" type="ORF">PMAA_046350</name>
</gene>
<reference evidence="4" key="1">
    <citation type="journal article" date="2015" name="Genome Announc.">
        <title>Genome sequence of the AIDS-associated pathogen Penicillium marneffei (ATCC18224) and its near taxonomic relative Talaromyces stipitatus (ATCC10500).</title>
        <authorList>
            <person name="Nierman W.C."/>
            <person name="Fedorova-Abrams N.D."/>
            <person name="Andrianopoulos A."/>
        </authorList>
    </citation>
    <scope>NUCLEOTIDE SEQUENCE [LARGE SCALE GENOMIC DNA]</scope>
    <source>
        <strain evidence="4">ATCC 18224 / CBS 334.59 / QM 7333</strain>
    </source>
</reference>
<accession>B6QRF9</accession>
<feature type="domain" description="Ubiquitin-like" evidence="2">
    <location>
        <begin position="323"/>
        <end position="391"/>
    </location>
</feature>
<dbReference type="PROSITE" id="PS50053">
    <property type="entry name" value="UBIQUITIN_2"/>
    <property type="match status" value="1"/>
</dbReference>
<dbReference type="EMBL" id="DS995904">
    <property type="protein sequence ID" value="EEA20816.1"/>
    <property type="molecule type" value="Genomic_DNA"/>
</dbReference>
<dbReference type="STRING" id="441960.B6QRF9"/>
<dbReference type="HOGENOM" id="CLU_032739_0_1_1"/>
<feature type="compositionally biased region" description="Polar residues" evidence="1">
    <location>
        <begin position="166"/>
        <end position="175"/>
    </location>
</feature>
<feature type="compositionally biased region" description="Basic and acidic residues" evidence="1">
    <location>
        <begin position="29"/>
        <end position="46"/>
    </location>
</feature>
<feature type="region of interest" description="Disordered" evidence="1">
    <location>
        <begin position="1"/>
        <end position="178"/>
    </location>
</feature>
<feature type="compositionally biased region" description="Polar residues" evidence="1">
    <location>
        <begin position="85"/>
        <end position="104"/>
    </location>
</feature>
<dbReference type="Gene3D" id="2.20.25.10">
    <property type="match status" value="1"/>
</dbReference>
<evidence type="ECO:0000313" key="4">
    <source>
        <dbReference type="Proteomes" id="UP000001294"/>
    </source>
</evidence>